<evidence type="ECO:0000313" key="3">
    <source>
        <dbReference type="Proteomes" id="UP000238274"/>
    </source>
</evidence>
<reference evidence="3" key="3">
    <citation type="journal article" date="2018" name="Mol. Plant Microbe Interact.">
        <title>Genome sequence resources for the wheat stripe rust pathogen (Puccinia striiformis f. sp. tritici) and the barley stripe rust pathogen (Puccinia striiformis f. sp. hordei).</title>
        <authorList>
            <person name="Xia C."/>
            <person name="Wang M."/>
            <person name="Yin C."/>
            <person name="Cornejo O.E."/>
            <person name="Hulbert S.H."/>
            <person name="Chen X."/>
        </authorList>
    </citation>
    <scope>NUCLEOTIDE SEQUENCE [LARGE SCALE GENOMIC DNA]</scope>
    <source>
        <strain evidence="3">93TX-2</strain>
    </source>
</reference>
<evidence type="ECO:0000313" key="2">
    <source>
        <dbReference type="EMBL" id="POW06698.1"/>
    </source>
</evidence>
<name>A0A2S4VB47_9BASI</name>
<accession>A0A2S4VB47</accession>
<dbReference type="AlphaFoldDB" id="A0A2S4VB47"/>
<gene>
    <name evidence="2" type="ORF">PSHT_10273</name>
</gene>
<feature type="region of interest" description="Disordered" evidence="1">
    <location>
        <begin position="165"/>
        <end position="185"/>
    </location>
</feature>
<reference evidence="2 3" key="1">
    <citation type="submission" date="2017-12" db="EMBL/GenBank/DDBJ databases">
        <title>Gene loss provides genomic basis for host adaptation in cereal stripe rust fungi.</title>
        <authorList>
            <person name="Xia C."/>
        </authorList>
    </citation>
    <scope>NUCLEOTIDE SEQUENCE [LARGE SCALE GENOMIC DNA]</scope>
    <source>
        <strain evidence="2 3">93TX-2</strain>
    </source>
</reference>
<dbReference type="VEuPathDB" id="FungiDB:PSTT_05978"/>
<dbReference type="EMBL" id="PKSM01000155">
    <property type="protein sequence ID" value="POW06698.1"/>
    <property type="molecule type" value="Genomic_DNA"/>
</dbReference>
<organism evidence="2 3">
    <name type="scientific">Puccinia striiformis</name>
    <dbReference type="NCBI Taxonomy" id="27350"/>
    <lineage>
        <taxon>Eukaryota</taxon>
        <taxon>Fungi</taxon>
        <taxon>Dikarya</taxon>
        <taxon>Basidiomycota</taxon>
        <taxon>Pucciniomycotina</taxon>
        <taxon>Pucciniomycetes</taxon>
        <taxon>Pucciniales</taxon>
        <taxon>Pucciniaceae</taxon>
        <taxon>Puccinia</taxon>
    </lineage>
</organism>
<dbReference type="Proteomes" id="UP000238274">
    <property type="component" value="Unassembled WGS sequence"/>
</dbReference>
<protein>
    <submittedName>
        <fullName evidence="2">Uncharacterized protein</fullName>
    </submittedName>
</protein>
<keyword evidence="3" id="KW-1185">Reference proteome</keyword>
<evidence type="ECO:0000256" key="1">
    <source>
        <dbReference type="SAM" id="MobiDB-lite"/>
    </source>
</evidence>
<sequence length="303" mass="33234">MGTIFIRYTSVGCPPQIKFHTLFERKETLGLALDFIGKAIDLAVKLDLQNRRRLMIALLCQHYKMGGLLCREHGGDCTGEDSRFMENLLRSLLQDHPWPDHFELNHDTSCRFSFKAHKCSCFVLFAQQRKHDPTAYNYSPGCQAVPQTFDFANLFEFHALESAAATTSTPQSGSGTKSDGSSITYLSTPSASTNPLLSSMFNDQEVQSSPISLNNATNAFPFGTSLDTNQRSVPPYVELPYPVHHQPAMNNGNGSGRVSGAVDSSIDGSYINYPLAARHLSASGGYNLSNPFDLPLPVNSSIT</sequence>
<dbReference type="VEuPathDB" id="FungiDB:PSHT_10273"/>
<comment type="caution">
    <text evidence="2">The sequence shown here is derived from an EMBL/GenBank/DDBJ whole genome shotgun (WGS) entry which is preliminary data.</text>
</comment>
<proteinExistence type="predicted"/>
<reference evidence="3" key="2">
    <citation type="journal article" date="2018" name="BMC Genomics">
        <title>Genomic insights into host adaptation between the wheat stripe rust pathogen (Puccinia striiformis f. sp. tritici) and the barley stripe rust pathogen (Puccinia striiformis f. sp. hordei).</title>
        <authorList>
            <person name="Xia C."/>
            <person name="Wang M."/>
            <person name="Yin C."/>
            <person name="Cornejo O.E."/>
            <person name="Hulbert S.H."/>
            <person name="Chen X."/>
        </authorList>
    </citation>
    <scope>NUCLEOTIDE SEQUENCE [LARGE SCALE GENOMIC DNA]</scope>
    <source>
        <strain evidence="3">93TX-2</strain>
    </source>
</reference>